<feature type="transmembrane region" description="Helical" evidence="10">
    <location>
        <begin position="332"/>
        <end position="351"/>
    </location>
</feature>
<feature type="transmembrane region" description="Helical" evidence="10">
    <location>
        <begin position="73"/>
        <end position="92"/>
    </location>
</feature>
<dbReference type="InterPro" id="IPR001851">
    <property type="entry name" value="ABC_transp_permease"/>
</dbReference>
<evidence type="ECO:0000256" key="4">
    <source>
        <dbReference type="ARBA" id="ARBA00022475"/>
    </source>
</evidence>
<feature type="transmembrane region" description="Helical" evidence="10">
    <location>
        <begin position="153"/>
        <end position="173"/>
    </location>
</feature>
<feature type="compositionally biased region" description="Polar residues" evidence="9">
    <location>
        <begin position="1"/>
        <end position="10"/>
    </location>
</feature>
<evidence type="ECO:0000313" key="12">
    <source>
        <dbReference type="Proteomes" id="UP000019113"/>
    </source>
</evidence>
<dbReference type="PANTHER" id="PTHR32196:SF21">
    <property type="entry name" value="ABC TRANSPORTER PERMEASE PROTEIN YPHD-RELATED"/>
    <property type="match status" value="1"/>
</dbReference>
<gene>
    <name evidence="11" type="ORF">BJB45_16595</name>
</gene>
<dbReference type="PANTHER" id="PTHR32196">
    <property type="entry name" value="ABC TRANSPORTER PERMEASE PROTEIN YPHD-RELATED-RELATED"/>
    <property type="match status" value="1"/>
</dbReference>
<evidence type="ECO:0000256" key="10">
    <source>
        <dbReference type="SAM" id="Phobius"/>
    </source>
</evidence>
<dbReference type="CDD" id="cd06579">
    <property type="entry name" value="TM_PBP1_transp_AraH_like"/>
    <property type="match status" value="1"/>
</dbReference>
<dbReference type="AlphaFoldDB" id="W1NBP9"/>
<sequence>MSTTSISEPASSGEMHKPDQAQQQGSSRQASRVLLKVLKLRIFVALIAVVLFFSITVDNFLTTGNMLIMAQHITVIGILSIGMTLVILTGGIDLSVGSTVGFSGMFAGFLLMQGISFGDYTLFFSVPEVILLTCLVGAAIGFINGALITWLNVAPFIATLGMLYVVRGAALLFNNGGTFSKLAGHEALGNTGFSMLGNGQFLGIGIPVWLLLGLTLAAWLVSLKTPFGRYVYAIGGNESAAVFSGLRVRRIKLWVYVFSGFCAAIVGLIVTSQLQTGHPMTGDTYELRAIAAVVLGGTALAGGRGSVIGSVIGACVISILNDGMVMSGVSNFWQMVIMGLVIIIAVVIDQLQQRLQKRVMVAT</sequence>
<keyword evidence="7 10" id="KW-1133">Transmembrane helix</keyword>
<keyword evidence="5" id="KW-0997">Cell inner membrane</keyword>
<proteinExistence type="inferred from homology"/>
<dbReference type="Pfam" id="PF02653">
    <property type="entry name" value="BPD_transp_2"/>
    <property type="match status" value="1"/>
</dbReference>
<evidence type="ECO:0000256" key="7">
    <source>
        <dbReference type="ARBA" id="ARBA00022989"/>
    </source>
</evidence>
<keyword evidence="4" id="KW-1003">Cell membrane</keyword>
<evidence type="ECO:0000256" key="8">
    <source>
        <dbReference type="ARBA" id="ARBA00023136"/>
    </source>
</evidence>
<dbReference type="GO" id="GO:0005886">
    <property type="term" value="C:plasma membrane"/>
    <property type="evidence" value="ECO:0007669"/>
    <property type="project" value="UniProtKB-SubCell"/>
</dbReference>
<keyword evidence="12" id="KW-1185">Reference proteome</keyword>
<feature type="transmembrane region" description="Helical" evidence="10">
    <location>
        <begin position="201"/>
        <end position="221"/>
    </location>
</feature>
<keyword evidence="3" id="KW-0813">Transport</keyword>
<dbReference type="Proteomes" id="UP000019113">
    <property type="component" value="Unassembled WGS sequence"/>
</dbReference>
<dbReference type="eggNOG" id="COG1172">
    <property type="taxonomic scope" value="Bacteria"/>
</dbReference>
<comment type="subcellular location">
    <subcellularLocation>
        <location evidence="1">Cell inner membrane</location>
        <topology evidence="1">Multi-pass membrane protein</topology>
    </subcellularLocation>
</comment>
<dbReference type="PATRIC" id="fig|1178482.3.peg.579"/>
<evidence type="ECO:0000256" key="6">
    <source>
        <dbReference type="ARBA" id="ARBA00022692"/>
    </source>
</evidence>
<feature type="transmembrane region" description="Helical" evidence="10">
    <location>
        <begin position="98"/>
        <end position="117"/>
    </location>
</feature>
<comment type="caution">
    <text evidence="11">The sequence shown here is derived from an EMBL/GenBank/DDBJ whole genome shotgun (WGS) entry which is preliminary data.</text>
</comment>
<evidence type="ECO:0000256" key="9">
    <source>
        <dbReference type="SAM" id="MobiDB-lite"/>
    </source>
</evidence>
<evidence type="ECO:0000256" key="1">
    <source>
        <dbReference type="ARBA" id="ARBA00004429"/>
    </source>
</evidence>
<keyword evidence="6 10" id="KW-0812">Transmembrane</keyword>
<evidence type="ECO:0000256" key="2">
    <source>
        <dbReference type="ARBA" id="ARBA00007942"/>
    </source>
</evidence>
<keyword evidence="8 10" id="KW-0472">Membrane</keyword>
<dbReference type="STRING" id="1178482.AR456_10105"/>
<evidence type="ECO:0000256" key="5">
    <source>
        <dbReference type="ARBA" id="ARBA00022519"/>
    </source>
</evidence>
<dbReference type="GO" id="GO:0022857">
    <property type="term" value="F:transmembrane transporter activity"/>
    <property type="evidence" value="ECO:0007669"/>
    <property type="project" value="InterPro"/>
</dbReference>
<name>W1NBP9_9GAMM</name>
<feature type="region of interest" description="Disordered" evidence="9">
    <location>
        <begin position="1"/>
        <end position="25"/>
    </location>
</feature>
<evidence type="ECO:0000256" key="3">
    <source>
        <dbReference type="ARBA" id="ARBA00022448"/>
    </source>
</evidence>
<reference evidence="11 12" key="1">
    <citation type="submission" date="2013-08" db="EMBL/GenBank/DDBJ databases">
        <title>draft genome of Halomonas huanghegensis, strain BJGMM-B45T.</title>
        <authorList>
            <person name="Miao C."/>
            <person name="Wan Y."/>
            <person name="Jin W."/>
        </authorList>
    </citation>
    <scope>NUCLEOTIDE SEQUENCE [LARGE SCALE GENOMIC DNA]</scope>
    <source>
        <strain evidence="11 12">BJGMM-B45</strain>
    </source>
</reference>
<protein>
    <submittedName>
        <fullName evidence="11">Sugar ABC transporter permease</fullName>
    </submittedName>
</protein>
<feature type="transmembrane region" description="Helical" evidence="10">
    <location>
        <begin position="129"/>
        <end position="147"/>
    </location>
</feature>
<dbReference type="EMBL" id="AVBC01000014">
    <property type="protein sequence ID" value="ERL52898.1"/>
    <property type="molecule type" value="Genomic_DNA"/>
</dbReference>
<organism evidence="11 12">
    <name type="scientific">Halomonas huangheensis</name>
    <dbReference type="NCBI Taxonomy" id="1178482"/>
    <lineage>
        <taxon>Bacteria</taxon>
        <taxon>Pseudomonadati</taxon>
        <taxon>Pseudomonadota</taxon>
        <taxon>Gammaproteobacteria</taxon>
        <taxon>Oceanospirillales</taxon>
        <taxon>Halomonadaceae</taxon>
        <taxon>Halomonas</taxon>
    </lineage>
</organism>
<accession>W1NBP9</accession>
<evidence type="ECO:0000313" key="11">
    <source>
        <dbReference type="EMBL" id="ERL52898.1"/>
    </source>
</evidence>
<comment type="similarity">
    <text evidence="2">Belongs to the binding-protein-dependent transport system permease family. AraH/RbsC subfamily.</text>
</comment>
<feature type="transmembrane region" description="Helical" evidence="10">
    <location>
        <begin position="253"/>
        <end position="271"/>
    </location>
</feature>
<dbReference type="RefSeq" id="WP_021817525.1">
    <property type="nucleotide sequence ID" value="NZ_AVBC01000014.1"/>
</dbReference>
<feature type="transmembrane region" description="Helical" evidence="10">
    <location>
        <begin position="42"/>
        <end position="61"/>
    </location>
</feature>